<dbReference type="Proteomes" id="UP001211065">
    <property type="component" value="Unassembled WGS sequence"/>
</dbReference>
<organism evidence="1 2">
    <name type="scientific">Clydaea vesicula</name>
    <dbReference type="NCBI Taxonomy" id="447962"/>
    <lineage>
        <taxon>Eukaryota</taxon>
        <taxon>Fungi</taxon>
        <taxon>Fungi incertae sedis</taxon>
        <taxon>Chytridiomycota</taxon>
        <taxon>Chytridiomycota incertae sedis</taxon>
        <taxon>Chytridiomycetes</taxon>
        <taxon>Lobulomycetales</taxon>
        <taxon>Lobulomycetaceae</taxon>
        <taxon>Clydaea</taxon>
    </lineage>
</organism>
<dbReference type="EMBL" id="JADGJW010001916">
    <property type="protein sequence ID" value="KAJ3200391.1"/>
    <property type="molecule type" value="Genomic_DNA"/>
</dbReference>
<dbReference type="AlphaFoldDB" id="A0AAD5TT55"/>
<comment type="caution">
    <text evidence="1">The sequence shown here is derived from an EMBL/GenBank/DDBJ whole genome shotgun (WGS) entry which is preliminary data.</text>
</comment>
<gene>
    <name evidence="1" type="ORF">HK099_002702</name>
</gene>
<proteinExistence type="predicted"/>
<accession>A0AAD5TT55</accession>
<feature type="non-terminal residue" evidence="1">
    <location>
        <position position="168"/>
    </location>
</feature>
<feature type="non-terminal residue" evidence="1">
    <location>
        <position position="1"/>
    </location>
</feature>
<name>A0AAD5TT55_9FUNG</name>
<sequence length="168" mass="19725">YELIRPFGRSDLPEVPKYPENERKLPVLVNYKSTVQFTKILDDFQVKYKLLPKKYGGPTALKQFKAFISLPYQVSTMKLYENLAQGVVSLVPSPRFLRILMSQPQFDFTPSSTTQDLGINFWFKFIEFYNKDLKKFYYTFDSVEELKEILESVNFDAEGRGAKAKIFW</sequence>
<evidence type="ECO:0000313" key="2">
    <source>
        <dbReference type="Proteomes" id="UP001211065"/>
    </source>
</evidence>
<evidence type="ECO:0000313" key="1">
    <source>
        <dbReference type="EMBL" id="KAJ3200391.1"/>
    </source>
</evidence>
<keyword evidence="2" id="KW-1185">Reference proteome</keyword>
<reference evidence="1" key="1">
    <citation type="submission" date="2020-05" db="EMBL/GenBank/DDBJ databases">
        <title>Phylogenomic resolution of chytrid fungi.</title>
        <authorList>
            <person name="Stajich J.E."/>
            <person name="Amses K."/>
            <person name="Simmons R."/>
            <person name="Seto K."/>
            <person name="Myers J."/>
            <person name="Bonds A."/>
            <person name="Quandt C.A."/>
            <person name="Barry K."/>
            <person name="Liu P."/>
            <person name="Grigoriev I."/>
            <person name="Longcore J.E."/>
            <person name="James T.Y."/>
        </authorList>
    </citation>
    <scope>NUCLEOTIDE SEQUENCE</scope>
    <source>
        <strain evidence="1">JEL0476</strain>
    </source>
</reference>
<protein>
    <submittedName>
        <fullName evidence="1">Uncharacterized protein</fullName>
    </submittedName>
</protein>